<sequence>MHQLAYFFRFLSFFMRKSVVSGKSICSMFPSDFKGRRNHFMKELDHHIGQKNGPNLTFNPCLVALVQPWVVWFGLVLCWVAAIERTQKRKNMINKIKDNNFEMCHSHVDFLLPPSGAAVLEESFPPPALLSPSSSLLIYFFFFLVEIILPHSPHALLSHSIAKNQPKRNKSNNSRYIREKLDLNPKDLNLDPIPLLNLLQGLMEFLSRNDCMSSHGKSDLWHYVFCSERILIQIISRINNLLRMRMRQRMFGSETNTIFGIVYVFSARMNTTPKEKKMILSYKPVVKSTKLQEILKGGRESPNIIPKDMSSAEDLKTLYLTTRRGYLTFLLCYHHLYTLNSFWLVKFKMKQLQFCGQPYCLPHTNNERVFAFRNFGTQKQDLWGWDHKHAVLFEQEPKVDAGSEVFCWNFFSFLLIPESLPFSYLFLLIFFLFFIFWEHLLVIETCVVASIFDSKSISVLNSFSKSFLD</sequence>
<keyword evidence="2" id="KW-0732">Signal</keyword>
<feature type="transmembrane region" description="Helical" evidence="1">
    <location>
        <begin position="424"/>
        <end position="452"/>
    </location>
</feature>
<protein>
    <submittedName>
        <fullName evidence="3">Putative signal peptide protein</fullName>
    </submittedName>
</protein>
<keyword evidence="4" id="KW-1185">Reference proteome</keyword>
<feature type="transmembrane region" description="Helical" evidence="1">
    <location>
        <begin position="62"/>
        <end position="83"/>
    </location>
</feature>
<proteinExistence type="predicted"/>
<feature type="signal peptide" evidence="2">
    <location>
        <begin position="1"/>
        <end position="22"/>
    </location>
</feature>
<name>A0A0L6VC90_9BASI</name>
<evidence type="ECO:0000313" key="3">
    <source>
        <dbReference type="EMBL" id="KNZ57760.1"/>
    </source>
</evidence>
<accession>A0A0L6VC90</accession>
<feature type="transmembrane region" description="Helical" evidence="1">
    <location>
        <begin position="326"/>
        <end position="345"/>
    </location>
</feature>
<evidence type="ECO:0000313" key="4">
    <source>
        <dbReference type="Proteomes" id="UP000037035"/>
    </source>
</evidence>
<gene>
    <name evidence="3" type="ORF">VP01_207g3</name>
</gene>
<keyword evidence="1" id="KW-0472">Membrane</keyword>
<feature type="chain" id="PRO_5005568471" evidence="2">
    <location>
        <begin position="23"/>
        <end position="469"/>
    </location>
</feature>
<dbReference type="AlphaFoldDB" id="A0A0L6VC90"/>
<comment type="caution">
    <text evidence="3">The sequence shown here is derived from an EMBL/GenBank/DDBJ whole genome shotgun (WGS) entry which is preliminary data.</text>
</comment>
<evidence type="ECO:0000256" key="1">
    <source>
        <dbReference type="SAM" id="Phobius"/>
    </source>
</evidence>
<reference evidence="3 4" key="1">
    <citation type="submission" date="2015-08" db="EMBL/GenBank/DDBJ databases">
        <title>Next Generation Sequencing and Analysis of the Genome of Puccinia sorghi L Schw, the Causal Agent of Maize Common Rust.</title>
        <authorList>
            <person name="Rochi L."/>
            <person name="Burguener G."/>
            <person name="Darino M."/>
            <person name="Turjanski A."/>
            <person name="Kreff E."/>
            <person name="Dieguez M.J."/>
            <person name="Sacco F."/>
        </authorList>
    </citation>
    <scope>NUCLEOTIDE SEQUENCE [LARGE SCALE GENOMIC DNA]</scope>
    <source>
        <strain evidence="3 4">RO10H11247</strain>
    </source>
</reference>
<dbReference type="EMBL" id="LAVV01006926">
    <property type="protein sequence ID" value="KNZ57760.1"/>
    <property type="molecule type" value="Genomic_DNA"/>
</dbReference>
<evidence type="ECO:0000256" key="2">
    <source>
        <dbReference type="SAM" id="SignalP"/>
    </source>
</evidence>
<keyword evidence="1" id="KW-0812">Transmembrane</keyword>
<organism evidence="3 4">
    <name type="scientific">Puccinia sorghi</name>
    <dbReference type="NCBI Taxonomy" id="27349"/>
    <lineage>
        <taxon>Eukaryota</taxon>
        <taxon>Fungi</taxon>
        <taxon>Dikarya</taxon>
        <taxon>Basidiomycota</taxon>
        <taxon>Pucciniomycotina</taxon>
        <taxon>Pucciniomycetes</taxon>
        <taxon>Pucciniales</taxon>
        <taxon>Pucciniaceae</taxon>
        <taxon>Puccinia</taxon>
    </lineage>
</organism>
<dbReference type="Proteomes" id="UP000037035">
    <property type="component" value="Unassembled WGS sequence"/>
</dbReference>
<feature type="transmembrane region" description="Helical" evidence="1">
    <location>
        <begin position="129"/>
        <end position="149"/>
    </location>
</feature>
<keyword evidence="1" id="KW-1133">Transmembrane helix</keyword>
<dbReference type="VEuPathDB" id="FungiDB:VP01_207g3"/>